<dbReference type="eggNOG" id="arCOG03575">
    <property type="taxonomic scope" value="Archaea"/>
</dbReference>
<organism evidence="2 3">
    <name type="scientific">Methanoregula boonei (strain DSM 21154 / JCM 14090 / 6A8)</name>
    <dbReference type="NCBI Taxonomy" id="456442"/>
    <lineage>
        <taxon>Archaea</taxon>
        <taxon>Methanobacteriati</taxon>
        <taxon>Methanobacteriota</taxon>
        <taxon>Stenosarchaea group</taxon>
        <taxon>Methanomicrobia</taxon>
        <taxon>Methanomicrobiales</taxon>
        <taxon>Methanoregulaceae</taxon>
        <taxon>Methanoregula</taxon>
    </lineage>
</organism>
<dbReference type="Gene3D" id="3.40.50.300">
    <property type="entry name" value="P-loop containing nucleotide triphosphate hydrolases"/>
    <property type="match status" value="2"/>
</dbReference>
<dbReference type="GO" id="GO:0043751">
    <property type="term" value="F:polyphosphate:AMP phosphotransferase activity"/>
    <property type="evidence" value="ECO:0007669"/>
    <property type="project" value="InterPro"/>
</dbReference>
<evidence type="ECO:0000313" key="3">
    <source>
        <dbReference type="Proteomes" id="UP000002408"/>
    </source>
</evidence>
<accession>A7I759</accession>
<dbReference type="PANTHER" id="PTHR34383">
    <property type="entry name" value="POLYPHOSPHATE:AMP PHOSPHOTRANSFERASE-RELATED"/>
    <property type="match status" value="1"/>
</dbReference>
<dbReference type="NCBIfam" id="TIGR03708">
    <property type="entry name" value="poly_P_AMP_trns"/>
    <property type="match status" value="1"/>
</dbReference>
<dbReference type="OrthoDB" id="9408at2157"/>
<gene>
    <name evidence="2" type="ordered locus">Mboo_1052</name>
</gene>
<dbReference type="SUPFAM" id="SSF52540">
    <property type="entry name" value="P-loop containing nucleoside triphosphate hydrolases"/>
    <property type="match status" value="2"/>
</dbReference>
<dbReference type="KEGG" id="mbn:Mboo_1052"/>
<name>A7I759_METB6</name>
<protein>
    <recommendedName>
        <fullName evidence="1">Polyphosphate kinase-2-related domain-containing protein</fullName>
    </recommendedName>
</protein>
<dbReference type="InterPro" id="IPR022489">
    <property type="entry name" value="PolyP_AMP_Tfrase"/>
</dbReference>
<keyword evidence="3" id="KW-1185">Reference proteome</keyword>
<dbReference type="STRING" id="456442.Mboo_1052"/>
<evidence type="ECO:0000313" key="2">
    <source>
        <dbReference type="EMBL" id="ABS55570.1"/>
    </source>
</evidence>
<dbReference type="PANTHER" id="PTHR34383:SF3">
    <property type="entry name" value="POLYPHOSPHATE:AMP PHOSPHOTRANSFERASE"/>
    <property type="match status" value="1"/>
</dbReference>
<proteinExistence type="predicted"/>
<dbReference type="EMBL" id="CP000780">
    <property type="protein sequence ID" value="ABS55570.1"/>
    <property type="molecule type" value="Genomic_DNA"/>
</dbReference>
<reference evidence="3" key="1">
    <citation type="journal article" date="2015" name="Microbiology">
        <title>Genome of Methanoregula boonei 6A8 reveals adaptations to oligotrophic peatland environments.</title>
        <authorList>
            <person name="Braeuer S."/>
            <person name="Cadillo-Quiroz H."/>
            <person name="Kyrpides N."/>
            <person name="Woyke T."/>
            <person name="Goodwin L."/>
            <person name="Detter C."/>
            <person name="Podell S."/>
            <person name="Yavitt J.B."/>
            <person name="Zinder S.H."/>
        </authorList>
    </citation>
    <scope>NUCLEOTIDE SEQUENCE [LARGE SCALE GENOMIC DNA]</scope>
    <source>
        <strain evidence="3">DSM 21154 / JCM 14090 / 6A8</strain>
    </source>
</reference>
<dbReference type="InterPro" id="IPR027417">
    <property type="entry name" value="P-loop_NTPase"/>
</dbReference>
<feature type="domain" description="Polyphosphate kinase-2-related" evidence="1">
    <location>
        <begin position="265"/>
        <end position="483"/>
    </location>
</feature>
<dbReference type="Proteomes" id="UP000002408">
    <property type="component" value="Chromosome"/>
</dbReference>
<dbReference type="AlphaFoldDB" id="A7I759"/>
<feature type="domain" description="Polyphosphate kinase-2-related" evidence="1">
    <location>
        <begin position="11"/>
        <end position="235"/>
    </location>
</feature>
<dbReference type="GO" id="GO:0006797">
    <property type="term" value="P:polyphosphate metabolic process"/>
    <property type="evidence" value="ECO:0007669"/>
    <property type="project" value="InterPro"/>
</dbReference>
<evidence type="ECO:0000259" key="1">
    <source>
        <dbReference type="Pfam" id="PF03976"/>
    </source>
</evidence>
<dbReference type="InterPro" id="IPR022488">
    <property type="entry name" value="PPK2-related"/>
</dbReference>
<dbReference type="Pfam" id="PF03976">
    <property type="entry name" value="PPK2"/>
    <property type="match status" value="2"/>
</dbReference>
<sequence length="496" mass="58249">MLKKCDLTEKIDQKTFDEKTGPLQAHLGQLQRQLHAEKIPVIILIEGWNAAGISLTVKELIRSFDPRGIELSTIGSPTDAEQHRPLLWRFWNRIPPKGGIAIFDRSWYSRALAETTRHPAWEKRVDTAIQSINRFERQLADDNTIIVKIFLHISKKEQEKRFIDRETNPLTSWMVTPEDWDFHGEYETYFPLIDSFLRRTSTPGAPWTVIGADDTRYAILTAYKTVIAALEKRKTGRDGISGKEHATYTPDLVPAKRHEEKPARLDKETYEKRLAAAQLMLGDMQSILFKRNIPLIIIFEGRDAAGKGGTIMRLTRDLNPRGYRVTPVGGPNEFEKDHHYLWRFIRKYPRQGHTTIYDRSWYGRVLVERVEGFCTRAEWKRAYSEINEVEEEFRSWGGGILKFWLEVSPEEQLKRFQGREKDPSKQWKITEEDWRNREKWDQYSEAIDEMFEKTSTKNAPWIVINSDDKWNARIKTVETVCEYAERLLQVRYQHYS</sequence>
<dbReference type="HOGENOM" id="CLU_033786_0_2_2"/>